<dbReference type="AlphaFoldDB" id="A0A369UH28"/>
<dbReference type="EMBL" id="QQAH01000022">
    <property type="protein sequence ID" value="RDD80054.1"/>
    <property type="molecule type" value="Genomic_DNA"/>
</dbReference>
<accession>A0A369UH28</accession>
<evidence type="ECO:0000313" key="2">
    <source>
        <dbReference type="Proteomes" id="UP000253782"/>
    </source>
</evidence>
<keyword evidence="2" id="KW-1185">Reference proteome</keyword>
<organism evidence="1 2">
    <name type="scientific">Dyella tabacisoli</name>
    <dbReference type="NCBI Taxonomy" id="2282381"/>
    <lineage>
        <taxon>Bacteria</taxon>
        <taxon>Pseudomonadati</taxon>
        <taxon>Pseudomonadota</taxon>
        <taxon>Gammaproteobacteria</taxon>
        <taxon>Lysobacterales</taxon>
        <taxon>Rhodanobacteraceae</taxon>
        <taxon>Dyella</taxon>
    </lineage>
</organism>
<gene>
    <name evidence="1" type="ORF">DVJ77_19475</name>
</gene>
<comment type="caution">
    <text evidence="1">The sequence shown here is derived from an EMBL/GenBank/DDBJ whole genome shotgun (WGS) entry which is preliminary data.</text>
</comment>
<dbReference type="OrthoDB" id="9937378at2"/>
<sequence>MATNPYHSEETYWSPLCRLRSELHCWVRLVWRDGSSIQEGHWGQLLIMPVQGYLEGPGGPVPLRHIEWVEISTSTVKGGMAGRPLQMIDVKDEILAGLSETQAIWTLRESSWSIERIFKDEPVRLIRIANPFRSTGRP</sequence>
<name>A0A369UH28_9GAMM</name>
<dbReference type="Proteomes" id="UP000253782">
    <property type="component" value="Unassembled WGS sequence"/>
</dbReference>
<reference evidence="1 2" key="1">
    <citation type="submission" date="2018-07" db="EMBL/GenBank/DDBJ databases">
        <title>Dyella tabacisoli L4-6T, whole genome shotgun sequence.</title>
        <authorList>
            <person name="Zhou X.-K."/>
            <person name="Li W.-J."/>
            <person name="Duan Y.-Q."/>
        </authorList>
    </citation>
    <scope>NUCLEOTIDE SEQUENCE [LARGE SCALE GENOMIC DNA]</scope>
    <source>
        <strain evidence="1 2">L4-6</strain>
    </source>
</reference>
<protein>
    <submittedName>
        <fullName evidence="1">Uncharacterized protein</fullName>
    </submittedName>
</protein>
<evidence type="ECO:0000313" key="1">
    <source>
        <dbReference type="EMBL" id="RDD80054.1"/>
    </source>
</evidence>
<proteinExistence type="predicted"/>